<dbReference type="Proteomes" id="UP001238163">
    <property type="component" value="Unassembled WGS sequence"/>
</dbReference>
<keyword evidence="3" id="KW-0233">DNA recombination</keyword>
<organism evidence="7 8">
    <name type="scientific">Oligosphaera ethanolica</name>
    <dbReference type="NCBI Taxonomy" id="760260"/>
    <lineage>
        <taxon>Bacteria</taxon>
        <taxon>Pseudomonadati</taxon>
        <taxon>Lentisphaerota</taxon>
        <taxon>Oligosphaeria</taxon>
        <taxon>Oligosphaerales</taxon>
        <taxon>Oligosphaeraceae</taxon>
        <taxon>Oligosphaera</taxon>
    </lineage>
</organism>
<keyword evidence="2 4" id="KW-0238">DNA-binding</keyword>
<reference evidence="7" key="1">
    <citation type="submission" date="2023-07" db="EMBL/GenBank/DDBJ databases">
        <title>Genomic Encyclopedia of Type Strains, Phase IV (KMG-IV): sequencing the most valuable type-strain genomes for metagenomic binning, comparative biology and taxonomic classification.</title>
        <authorList>
            <person name="Goeker M."/>
        </authorList>
    </citation>
    <scope>NUCLEOTIDE SEQUENCE</scope>
    <source>
        <strain evidence="7">DSM 24202</strain>
    </source>
</reference>
<dbReference type="GO" id="GO:0003677">
    <property type="term" value="F:DNA binding"/>
    <property type="evidence" value="ECO:0007669"/>
    <property type="project" value="UniProtKB-UniRule"/>
</dbReference>
<dbReference type="Gene3D" id="1.10.443.10">
    <property type="entry name" value="Intergrase catalytic core"/>
    <property type="match status" value="1"/>
</dbReference>
<dbReference type="RefSeq" id="WP_307262174.1">
    <property type="nucleotide sequence ID" value="NZ_JAUSVL010000001.1"/>
</dbReference>
<dbReference type="InterPro" id="IPR010998">
    <property type="entry name" value="Integrase_recombinase_N"/>
</dbReference>
<dbReference type="AlphaFoldDB" id="A0AAE3VI45"/>
<dbReference type="Pfam" id="PF00589">
    <property type="entry name" value="Phage_integrase"/>
    <property type="match status" value="1"/>
</dbReference>
<dbReference type="PROSITE" id="PS51900">
    <property type="entry name" value="CB"/>
    <property type="match status" value="1"/>
</dbReference>
<proteinExistence type="predicted"/>
<dbReference type="GO" id="GO:0006310">
    <property type="term" value="P:DNA recombination"/>
    <property type="evidence" value="ECO:0007669"/>
    <property type="project" value="UniProtKB-KW"/>
</dbReference>
<dbReference type="PANTHER" id="PTHR30349">
    <property type="entry name" value="PHAGE INTEGRASE-RELATED"/>
    <property type="match status" value="1"/>
</dbReference>
<accession>A0AAE3VI45</accession>
<feature type="domain" description="Tyr recombinase" evidence="5">
    <location>
        <begin position="227"/>
        <end position="411"/>
    </location>
</feature>
<evidence type="ECO:0000259" key="6">
    <source>
        <dbReference type="PROSITE" id="PS51900"/>
    </source>
</evidence>
<dbReference type="PROSITE" id="PS51898">
    <property type="entry name" value="TYR_RECOMBINASE"/>
    <property type="match status" value="1"/>
</dbReference>
<dbReference type="EMBL" id="JAUSVL010000001">
    <property type="protein sequence ID" value="MDQ0290569.1"/>
    <property type="molecule type" value="Genomic_DNA"/>
</dbReference>
<comment type="caution">
    <text evidence="7">The sequence shown here is derived from an EMBL/GenBank/DDBJ whole genome shotgun (WGS) entry which is preliminary data.</text>
</comment>
<dbReference type="InterPro" id="IPR002104">
    <property type="entry name" value="Integrase_catalytic"/>
</dbReference>
<evidence type="ECO:0000259" key="5">
    <source>
        <dbReference type="PROSITE" id="PS51898"/>
    </source>
</evidence>
<feature type="domain" description="Core-binding (CB)" evidence="6">
    <location>
        <begin position="119"/>
        <end position="204"/>
    </location>
</feature>
<dbReference type="InterPro" id="IPR013762">
    <property type="entry name" value="Integrase-like_cat_sf"/>
</dbReference>
<dbReference type="Gene3D" id="1.10.150.130">
    <property type="match status" value="1"/>
</dbReference>
<keyword evidence="8" id="KW-1185">Reference proteome</keyword>
<protein>
    <submittedName>
        <fullName evidence="7">Site-specific recombinase XerD</fullName>
    </submittedName>
</protein>
<name>A0AAE3VI45_9BACT</name>
<dbReference type="InterPro" id="IPR011010">
    <property type="entry name" value="DNA_brk_join_enz"/>
</dbReference>
<dbReference type="InterPro" id="IPR050090">
    <property type="entry name" value="Tyrosine_recombinase_XerCD"/>
</dbReference>
<evidence type="ECO:0000313" key="7">
    <source>
        <dbReference type="EMBL" id="MDQ0290569.1"/>
    </source>
</evidence>
<sequence>MSLPRTIHDLSPCFLGLDAARRLADISKYLTDRGHSPATVRNYVRCVEHFERWFATENQLHAGFGEEAIREFLVAHLPKCSCPPPVVTHIHNVRAALNHFLRMLQHQGLIVSNASVPPTPVDREMAAFDEYLIEVCGAALQTRIYRRRYARGFLSSLFGAGPVDICAILPQDVMGYVARQAEVCKAGTVKVIASSLRSYFRFLVLRGACDGRLVGAVPTVPQWRLVSVPKYLEAEEVDALLQTFDLSTATGLRDHAMALLMVHLGLRTQEVAGLILGSIDWRGGYIRVSESKTRRERVLPLPQSVGEAVATYLQGGRPASTSPSLFLRHIISPGTPVTTAIVRGVIRRACARVGIFPPRAGPHALRHTAATRLVRHGVPLPDIADILGHGCIDTTAIYAKVDLPRLAQVTLPWPGVSP</sequence>
<evidence type="ECO:0000256" key="4">
    <source>
        <dbReference type="PROSITE-ProRule" id="PRU01248"/>
    </source>
</evidence>
<gene>
    <name evidence="7" type="ORF">J3R75_002676</name>
</gene>
<dbReference type="InterPro" id="IPR044068">
    <property type="entry name" value="CB"/>
</dbReference>
<dbReference type="SUPFAM" id="SSF56349">
    <property type="entry name" value="DNA breaking-rejoining enzymes"/>
    <property type="match status" value="1"/>
</dbReference>
<evidence type="ECO:0000256" key="3">
    <source>
        <dbReference type="ARBA" id="ARBA00023172"/>
    </source>
</evidence>
<dbReference type="GO" id="GO:0015074">
    <property type="term" value="P:DNA integration"/>
    <property type="evidence" value="ECO:0007669"/>
    <property type="project" value="UniProtKB-KW"/>
</dbReference>
<evidence type="ECO:0000256" key="2">
    <source>
        <dbReference type="ARBA" id="ARBA00023125"/>
    </source>
</evidence>
<dbReference type="CDD" id="cd01188">
    <property type="entry name" value="INT_RitA_C_like"/>
    <property type="match status" value="1"/>
</dbReference>
<evidence type="ECO:0000256" key="1">
    <source>
        <dbReference type="ARBA" id="ARBA00022908"/>
    </source>
</evidence>
<evidence type="ECO:0000313" key="8">
    <source>
        <dbReference type="Proteomes" id="UP001238163"/>
    </source>
</evidence>
<dbReference type="PANTHER" id="PTHR30349:SF90">
    <property type="entry name" value="TYROSINE RECOMBINASE XERD"/>
    <property type="match status" value="1"/>
</dbReference>
<keyword evidence="1" id="KW-0229">DNA integration</keyword>